<feature type="transmembrane region" description="Helical" evidence="2">
    <location>
        <begin position="13"/>
        <end position="33"/>
    </location>
</feature>
<keyword evidence="2" id="KW-0472">Membrane</keyword>
<keyword evidence="4" id="KW-1185">Reference proteome</keyword>
<name>A0A1H8HGM3_9BACL</name>
<evidence type="ECO:0000256" key="1">
    <source>
        <dbReference type="SAM" id="MobiDB-lite"/>
    </source>
</evidence>
<accession>A0A1H8HGM3</accession>
<feature type="region of interest" description="Disordered" evidence="1">
    <location>
        <begin position="44"/>
        <end position="72"/>
    </location>
</feature>
<evidence type="ECO:0000256" key="2">
    <source>
        <dbReference type="SAM" id="Phobius"/>
    </source>
</evidence>
<reference evidence="3 4" key="1">
    <citation type="submission" date="2016-10" db="EMBL/GenBank/DDBJ databases">
        <authorList>
            <person name="de Groot N.N."/>
        </authorList>
    </citation>
    <scope>NUCLEOTIDE SEQUENCE [LARGE SCALE GENOMIC DNA]</scope>
    <source>
        <strain evidence="3 4">DSM 46701</strain>
    </source>
</reference>
<dbReference type="EMBL" id="FOCQ01000014">
    <property type="protein sequence ID" value="SEN55353.1"/>
    <property type="molecule type" value="Genomic_DNA"/>
</dbReference>
<keyword evidence="2" id="KW-0812">Transmembrane</keyword>
<protein>
    <recommendedName>
        <fullName evidence="5">Conjugative transposon protein TcpC</fullName>
    </recommendedName>
</protein>
<dbReference type="Proteomes" id="UP000199695">
    <property type="component" value="Unassembled WGS sequence"/>
</dbReference>
<dbReference type="RefSeq" id="WP_089970971.1">
    <property type="nucleotide sequence ID" value="NZ_FOCQ01000014.1"/>
</dbReference>
<sequence>MFDTNLPSGRRKLFFFILLVFTIAGFGTKYLLFKFGWVGGQTKTPEAPPSALEAGPADRQNEQEPAALTTEDVEKARQAAEMFIRSYTTRDDQTKNERLQALKPLTTPSFYQILQEEAELSRPTGETHSTSFQSLGKVDCGAVGKSVECLVETILQEMQGDQPAIPVERVYQLTLVEESSDWLVEEVVLRGSID</sequence>
<evidence type="ECO:0000313" key="4">
    <source>
        <dbReference type="Proteomes" id="UP000199695"/>
    </source>
</evidence>
<dbReference type="OrthoDB" id="2990358at2"/>
<keyword evidence="2" id="KW-1133">Transmembrane helix</keyword>
<proteinExistence type="predicted"/>
<gene>
    <name evidence="3" type="ORF">SAMN05444955_11425</name>
</gene>
<evidence type="ECO:0000313" key="3">
    <source>
        <dbReference type="EMBL" id="SEN55353.1"/>
    </source>
</evidence>
<dbReference type="STRING" id="1173111.SAMN05444955_11425"/>
<dbReference type="AlphaFoldDB" id="A0A1H8HGM3"/>
<organism evidence="3 4">
    <name type="scientific">Lihuaxuella thermophila</name>
    <dbReference type="NCBI Taxonomy" id="1173111"/>
    <lineage>
        <taxon>Bacteria</taxon>
        <taxon>Bacillati</taxon>
        <taxon>Bacillota</taxon>
        <taxon>Bacilli</taxon>
        <taxon>Bacillales</taxon>
        <taxon>Thermoactinomycetaceae</taxon>
        <taxon>Lihuaxuella</taxon>
    </lineage>
</organism>
<evidence type="ECO:0008006" key="5">
    <source>
        <dbReference type="Google" id="ProtNLM"/>
    </source>
</evidence>